<keyword evidence="4" id="KW-1185">Reference proteome</keyword>
<dbReference type="OrthoDB" id="168415at2759"/>
<evidence type="ECO:0000256" key="1">
    <source>
        <dbReference type="SAM" id="MobiDB-lite"/>
    </source>
</evidence>
<dbReference type="EMBL" id="NCKW01001886">
    <property type="protein sequence ID" value="POM78875.1"/>
    <property type="molecule type" value="Genomic_DNA"/>
</dbReference>
<evidence type="ECO:0000313" key="3">
    <source>
        <dbReference type="EMBL" id="POM78875.1"/>
    </source>
</evidence>
<feature type="region of interest" description="Disordered" evidence="1">
    <location>
        <begin position="433"/>
        <end position="452"/>
    </location>
</feature>
<feature type="compositionally biased region" description="Polar residues" evidence="1">
    <location>
        <begin position="434"/>
        <end position="452"/>
    </location>
</feature>
<feature type="region of interest" description="Disordered" evidence="1">
    <location>
        <begin position="24"/>
        <end position="48"/>
    </location>
</feature>
<feature type="signal peptide" evidence="2">
    <location>
        <begin position="1"/>
        <end position="21"/>
    </location>
</feature>
<accession>A0A2P4YM39</accession>
<reference evidence="3 4" key="1">
    <citation type="journal article" date="2017" name="Genome Biol. Evol.">
        <title>Phytophthora megakarya and P. palmivora, closely related causal agents of cacao black pod rot, underwent increases in genome sizes and gene numbers by different mechanisms.</title>
        <authorList>
            <person name="Ali S.S."/>
            <person name="Shao J."/>
            <person name="Lary D.J."/>
            <person name="Kronmiller B."/>
            <person name="Shen D."/>
            <person name="Strem M.D."/>
            <person name="Amoako-Attah I."/>
            <person name="Akrofi A.Y."/>
            <person name="Begoude B.A."/>
            <person name="Ten Hoopen G.M."/>
            <person name="Coulibaly K."/>
            <person name="Kebe B.I."/>
            <person name="Melnick R.L."/>
            <person name="Guiltinan M.J."/>
            <person name="Tyler B.M."/>
            <person name="Meinhardt L.W."/>
            <person name="Bailey B.A."/>
        </authorList>
    </citation>
    <scope>NUCLEOTIDE SEQUENCE [LARGE SCALE GENOMIC DNA]</scope>
    <source>
        <strain evidence="4">sbr112.9</strain>
    </source>
</reference>
<feature type="compositionally biased region" description="Polar residues" evidence="1">
    <location>
        <begin position="36"/>
        <end position="48"/>
    </location>
</feature>
<gene>
    <name evidence="3" type="ORF">PHPALM_3552</name>
</gene>
<keyword evidence="2" id="KW-0732">Signal</keyword>
<dbReference type="Proteomes" id="UP000237271">
    <property type="component" value="Unassembled WGS sequence"/>
</dbReference>
<feature type="non-terminal residue" evidence="3">
    <location>
        <position position="506"/>
    </location>
</feature>
<dbReference type="AlphaFoldDB" id="A0A2P4YM39"/>
<comment type="caution">
    <text evidence="3">The sequence shown here is derived from an EMBL/GenBank/DDBJ whole genome shotgun (WGS) entry which is preliminary data.</text>
</comment>
<evidence type="ECO:0000313" key="4">
    <source>
        <dbReference type="Proteomes" id="UP000237271"/>
    </source>
</evidence>
<protein>
    <submittedName>
        <fullName evidence="3">Uncharacterized protein</fullName>
    </submittedName>
</protein>
<name>A0A2P4YM39_9STRA</name>
<feature type="chain" id="PRO_5015179405" evidence="2">
    <location>
        <begin position="22"/>
        <end position="506"/>
    </location>
</feature>
<sequence>MRMLWTLVLVGLASWAPPTAAEVGGTLAGLPPRTGPETTGSQPQETVKTRAQVQMKRRLLDSTDKMPSPRDPFMFGDVSIKSHPTKGTASLSVRSGKVYRFIDSVKSPGAVVGATSVPTSQDIRTYVNVGDIVFLGQLDARTVLGVNSTSIIIDVGLQHQLTGGESIEVRKRVFSTIEETTVQSMMNSRGMQLYSRDDTVNASAPHKVMQIRHFTDASSTRARLLPGNVSVVHGSDTVTTLVDLSNELSESVFVRLAGGSYLVDPTRPVTSTKFFLDRPFAGSSYDDLPIYVDGIGAGILLEVRAGTDVRAGASIDVTATTIGQVNATDVIISTMVDGLSAGRVKFNHTGIDFLGDCGTISSEVGIISLQPAKDLSLIAGSLDNKPGSEVTVRSGTSNWQIGGNIDMETGQSNYGTKSGNLLLHTSDGVPAHASSGSVDISSGKGNAGHSGTITLSSGNAKTGESGSIHLATGSTESTTGIITIRSGLSLGGDSGSVSVATSKASG</sequence>
<proteinExistence type="predicted"/>
<organism evidence="3 4">
    <name type="scientific">Phytophthora palmivora</name>
    <dbReference type="NCBI Taxonomy" id="4796"/>
    <lineage>
        <taxon>Eukaryota</taxon>
        <taxon>Sar</taxon>
        <taxon>Stramenopiles</taxon>
        <taxon>Oomycota</taxon>
        <taxon>Peronosporomycetes</taxon>
        <taxon>Peronosporales</taxon>
        <taxon>Peronosporaceae</taxon>
        <taxon>Phytophthora</taxon>
    </lineage>
</organism>
<evidence type="ECO:0000256" key="2">
    <source>
        <dbReference type="SAM" id="SignalP"/>
    </source>
</evidence>